<dbReference type="PANTHER" id="PTHR45753">
    <property type="entry name" value="ORNITHINE CARBAMOYLTRANSFERASE, MITOCHONDRIAL"/>
    <property type="match status" value="1"/>
</dbReference>
<dbReference type="InterPro" id="IPR002292">
    <property type="entry name" value="Orn/put_carbamltrans"/>
</dbReference>
<proteinExistence type="inferred from homology"/>
<feature type="domain" description="Aspartate/ornithine carbamoyltransferase Asp/Orn-binding" evidence="3">
    <location>
        <begin position="147"/>
        <end position="303"/>
    </location>
</feature>
<keyword evidence="6" id="KW-1185">Reference proteome</keyword>
<dbReference type="Pfam" id="PF02729">
    <property type="entry name" value="OTCace_N"/>
    <property type="match status" value="1"/>
</dbReference>
<gene>
    <name evidence="5" type="ORF">ACFFR3_03530</name>
</gene>
<dbReference type="SUPFAM" id="SSF53671">
    <property type="entry name" value="Aspartate/ornithine carbamoyltransferase"/>
    <property type="match status" value="1"/>
</dbReference>
<feature type="domain" description="Aspartate/ornithine carbamoyltransferase carbamoyl-P binding" evidence="4">
    <location>
        <begin position="2"/>
        <end position="140"/>
    </location>
</feature>
<keyword evidence="1 2" id="KW-0808">Transferase</keyword>
<comment type="similarity">
    <text evidence="2">Belongs to the aspartate/ornithine carbamoyltransferase superfamily.</text>
</comment>
<dbReference type="Pfam" id="PF00185">
    <property type="entry name" value="OTCace"/>
    <property type="match status" value="1"/>
</dbReference>
<evidence type="ECO:0000259" key="4">
    <source>
        <dbReference type="Pfam" id="PF02729"/>
    </source>
</evidence>
<evidence type="ECO:0000313" key="5">
    <source>
        <dbReference type="EMBL" id="MFB9468559.1"/>
    </source>
</evidence>
<dbReference type="InterPro" id="IPR006132">
    <property type="entry name" value="Asp/Orn_carbamoyltranf_P-bd"/>
</dbReference>
<dbReference type="Gene3D" id="3.40.50.1370">
    <property type="entry name" value="Aspartate/ornithine carbamoyltransferase"/>
    <property type="match status" value="2"/>
</dbReference>
<protein>
    <submittedName>
        <fullName evidence="5">Ornithine carbamoyltransferase</fullName>
    </submittedName>
</protein>
<dbReference type="EMBL" id="JBHMCF010000003">
    <property type="protein sequence ID" value="MFB9468559.1"/>
    <property type="molecule type" value="Genomic_DNA"/>
</dbReference>
<dbReference type="PRINTS" id="PR00102">
    <property type="entry name" value="OTCASE"/>
</dbReference>
<evidence type="ECO:0000259" key="3">
    <source>
        <dbReference type="Pfam" id="PF00185"/>
    </source>
</evidence>
<name>A0ABV5NE55_9ACTN</name>
<sequence length="306" mass="33559">MRHLISIDDLTDDQLRHIVERGVGFATGRNGAARPLAGQVVGVYFRRTSTRTRTAFSSGAMRLGAHLIAYGPDDLQTNTGETTQDTGKVFALMLDALVARTADDPAEMRGWADQDRMSVINAMSSDEHPTQALADLVTLQRRFGAVDGLRVLYVGEGNNTATALALALARFSDVELEFRTPPGYGLPEELLGRAAERARRTGSSVTERHDMDEGTAKGFDVVYTTRWQTTGTSKPDPDWRRIFQPFQVTERLWEGNPEAVFMHDLPAHRGEEVTAEVLDGPASIAFEQAAGKLHSAMAVLEWCRAG</sequence>
<dbReference type="InterPro" id="IPR006130">
    <property type="entry name" value="Asp/Orn_carbamoylTrfase"/>
</dbReference>
<evidence type="ECO:0000256" key="1">
    <source>
        <dbReference type="ARBA" id="ARBA00022679"/>
    </source>
</evidence>
<evidence type="ECO:0000313" key="6">
    <source>
        <dbReference type="Proteomes" id="UP001589568"/>
    </source>
</evidence>
<dbReference type="RefSeq" id="WP_364365553.1">
    <property type="nucleotide sequence ID" value="NZ_JBHMCF010000003.1"/>
</dbReference>
<organism evidence="5 6">
    <name type="scientific">Nonomuraea salmonea</name>
    <dbReference type="NCBI Taxonomy" id="46181"/>
    <lineage>
        <taxon>Bacteria</taxon>
        <taxon>Bacillati</taxon>
        <taxon>Actinomycetota</taxon>
        <taxon>Actinomycetes</taxon>
        <taxon>Streptosporangiales</taxon>
        <taxon>Streptosporangiaceae</taxon>
        <taxon>Nonomuraea</taxon>
    </lineage>
</organism>
<dbReference type="Proteomes" id="UP001589568">
    <property type="component" value="Unassembled WGS sequence"/>
</dbReference>
<accession>A0ABV5NE55</accession>
<dbReference type="PANTHER" id="PTHR45753:SF3">
    <property type="entry name" value="ORNITHINE TRANSCARBAMYLASE, MITOCHONDRIAL"/>
    <property type="match status" value="1"/>
</dbReference>
<dbReference type="InterPro" id="IPR006131">
    <property type="entry name" value="Asp_carbamoyltransf_Asp/Orn-bd"/>
</dbReference>
<dbReference type="PRINTS" id="PR00100">
    <property type="entry name" value="AOTCASE"/>
</dbReference>
<comment type="caution">
    <text evidence="5">The sequence shown here is derived from an EMBL/GenBank/DDBJ whole genome shotgun (WGS) entry which is preliminary data.</text>
</comment>
<dbReference type="InterPro" id="IPR036901">
    <property type="entry name" value="Asp/Orn_carbamoylTrfase_sf"/>
</dbReference>
<reference evidence="5 6" key="1">
    <citation type="submission" date="2024-09" db="EMBL/GenBank/DDBJ databases">
        <authorList>
            <person name="Sun Q."/>
            <person name="Mori K."/>
        </authorList>
    </citation>
    <scope>NUCLEOTIDE SEQUENCE [LARGE SCALE GENOMIC DNA]</scope>
    <source>
        <strain evidence="5 6">JCM 3324</strain>
    </source>
</reference>
<evidence type="ECO:0000256" key="2">
    <source>
        <dbReference type="RuleBase" id="RU003634"/>
    </source>
</evidence>